<protein>
    <recommendedName>
        <fullName evidence="11">C2H2-type domain-containing protein</fullName>
    </recommendedName>
</protein>
<dbReference type="InterPro" id="IPR036236">
    <property type="entry name" value="Znf_C2H2_sf"/>
</dbReference>
<feature type="compositionally biased region" description="Polar residues" evidence="6">
    <location>
        <begin position="44"/>
        <end position="53"/>
    </location>
</feature>
<accession>A0A2G9R7L7</accession>
<evidence type="ECO:0000256" key="2">
    <source>
        <dbReference type="ARBA" id="ARBA00022737"/>
    </source>
</evidence>
<dbReference type="Pfam" id="PF01352">
    <property type="entry name" value="KRAB"/>
    <property type="match status" value="1"/>
</dbReference>
<keyword evidence="4" id="KW-0862">Zinc</keyword>
<evidence type="ECO:0000313" key="9">
    <source>
        <dbReference type="EMBL" id="PIO23271.1"/>
    </source>
</evidence>
<dbReference type="AlphaFoldDB" id="A0A2G9R7L7"/>
<dbReference type="PANTHER" id="PTHR23234:SF10">
    <property type="entry name" value="RIKEN CDNA 6720489N17 GENE-RELATED"/>
    <property type="match status" value="1"/>
</dbReference>
<gene>
    <name evidence="9" type="ORF">AB205_0132160</name>
</gene>
<dbReference type="EMBL" id="KV960341">
    <property type="protein sequence ID" value="PIO23271.1"/>
    <property type="molecule type" value="Genomic_DNA"/>
</dbReference>
<reference evidence="10" key="1">
    <citation type="journal article" date="2017" name="Nat. Commun.">
        <title>The North American bullfrog draft genome provides insight into hormonal regulation of long noncoding RNA.</title>
        <authorList>
            <person name="Hammond S.A."/>
            <person name="Warren R.L."/>
            <person name="Vandervalk B.P."/>
            <person name="Kucuk E."/>
            <person name="Khan H."/>
            <person name="Gibb E.A."/>
            <person name="Pandoh P."/>
            <person name="Kirk H."/>
            <person name="Zhao Y."/>
            <person name="Jones M."/>
            <person name="Mungall A.J."/>
            <person name="Coope R."/>
            <person name="Pleasance S."/>
            <person name="Moore R.A."/>
            <person name="Holt R.A."/>
            <person name="Round J.M."/>
            <person name="Ohora S."/>
            <person name="Walle B.V."/>
            <person name="Veldhoen N."/>
            <person name="Helbing C.C."/>
            <person name="Birol I."/>
        </authorList>
    </citation>
    <scope>NUCLEOTIDE SEQUENCE [LARGE SCALE GENOMIC DNA]</scope>
</reference>
<dbReference type="PROSITE" id="PS00028">
    <property type="entry name" value="ZINC_FINGER_C2H2_1"/>
    <property type="match status" value="1"/>
</dbReference>
<keyword evidence="2" id="KW-0677">Repeat</keyword>
<proteinExistence type="predicted"/>
<dbReference type="CDD" id="cd07765">
    <property type="entry name" value="KRAB_A-box"/>
    <property type="match status" value="1"/>
</dbReference>
<keyword evidence="10" id="KW-1185">Reference proteome</keyword>
<feature type="non-terminal residue" evidence="9">
    <location>
        <position position="1"/>
    </location>
</feature>
<dbReference type="FunFam" id="3.30.160.60:FF:002343">
    <property type="entry name" value="Zinc finger protein 33A"/>
    <property type="match status" value="1"/>
</dbReference>
<evidence type="ECO:0000256" key="5">
    <source>
        <dbReference type="PROSITE-ProRule" id="PRU00042"/>
    </source>
</evidence>
<sequence length="428" mass="48177">CDAESQDIGQCSPGVNRVTQNRHHRSYGLEAGMDSSHPEEPPEQSHTVTSDLHLNSGERRKRHRQQRGHTGEGPYSCSECGQCFPGKGSLHRHQKLHMGEGPYSCSKCGKGFIEKFHSKIKPSKSPENSLECASLFMFRVREMFFCGNSNAAYTRSDFFRRMLAQTCLAYTRSHKVVGKSDHSERVLTRFSERCLARRAGFKPLGCAVPHLARVFFPSSSGLLPSFFLRFLPPSSSSSGSSSDPLLLAPSGLLCIDNMTTPKKIEDDGNHITEKILNLTLEIIYLFIGEDYEVVRKTFGGELIPIICPLGPFPLPLPTSPLATSESNDKKILEVIQKIIELLTGEVPIRCQDVTVYFSMKEWEYLEGHKDLYKDVMMENQRTFSHGHIIKKPYHLSKVILNHTLEVINLLTGEVKMILGLYNHITYLC</sequence>
<dbReference type="InterPro" id="IPR001909">
    <property type="entry name" value="KRAB"/>
</dbReference>
<feature type="domain" description="C2H2-type" evidence="7">
    <location>
        <begin position="75"/>
        <end position="102"/>
    </location>
</feature>
<dbReference type="GO" id="GO:0006355">
    <property type="term" value="P:regulation of DNA-templated transcription"/>
    <property type="evidence" value="ECO:0007669"/>
    <property type="project" value="InterPro"/>
</dbReference>
<keyword evidence="1" id="KW-0479">Metal-binding</keyword>
<feature type="non-terminal residue" evidence="9">
    <location>
        <position position="428"/>
    </location>
</feature>
<organism evidence="9 10">
    <name type="scientific">Aquarana catesbeiana</name>
    <name type="common">American bullfrog</name>
    <name type="synonym">Rana catesbeiana</name>
    <dbReference type="NCBI Taxonomy" id="8400"/>
    <lineage>
        <taxon>Eukaryota</taxon>
        <taxon>Metazoa</taxon>
        <taxon>Chordata</taxon>
        <taxon>Craniata</taxon>
        <taxon>Vertebrata</taxon>
        <taxon>Euteleostomi</taxon>
        <taxon>Amphibia</taxon>
        <taxon>Batrachia</taxon>
        <taxon>Anura</taxon>
        <taxon>Neobatrachia</taxon>
        <taxon>Ranoidea</taxon>
        <taxon>Ranidae</taxon>
        <taxon>Aquarana</taxon>
    </lineage>
</organism>
<evidence type="ECO:0000256" key="1">
    <source>
        <dbReference type="ARBA" id="ARBA00022723"/>
    </source>
</evidence>
<evidence type="ECO:0000313" key="10">
    <source>
        <dbReference type="Proteomes" id="UP000228934"/>
    </source>
</evidence>
<dbReference type="SMART" id="SM00355">
    <property type="entry name" value="ZnF_C2H2"/>
    <property type="match status" value="1"/>
</dbReference>
<dbReference type="InterPro" id="IPR050758">
    <property type="entry name" value="Znf_C2H2-type"/>
</dbReference>
<dbReference type="Gene3D" id="3.30.160.60">
    <property type="entry name" value="Classic Zinc Finger"/>
    <property type="match status" value="1"/>
</dbReference>
<dbReference type="SUPFAM" id="SSF109640">
    <property type="entry name" value="KRAB domain (Kruppel-associated box)"/>
    <property type="match status" value="1"/>
</dbReference>
<dbReference type="PROSITE" id="PS50805">
    <property type="entry name" value="KRAB"/>
    <property type="match status" value="1"/>
</dbReference>
<dbReference type="PANTHER" id="PTHR23234">
    <property type="entry name" value="ZNF44 PROTEIN"/>
    <property type="match status" value="1"/>
</dbReference>
<evidence type="ECO:0008006" key="11">
    <source>
        <dbReference type="Google" id="ProtNLM"/>
    </source>
</evidence>
<dbReference type="Gene3D" id="6.10.140.140">
    <property type="match status" value="1"/>
</dbReference>
<dbReference type="SUPFAM" id="SSF57667">
    <property type="entry name" value="beta-beta-alpha zinc fingers"/>
    <property type="match status" value="1"/>
</dbReference>
<feature type="domain" description="KRAB" evidence="8">
    <location>
        <begin position="348"/>
        <end position="428"/>
    </location>
</feature>
<feature type="region of interest" description="Disordered" evidence="6">
    <location>
        <begin position="1"/>
        <end position="76"/>
    </location>
</feature>
<dbReference type="GO" id="GO:0008270">
    <property type="term" value="F:zinc ion binding"/>
    <property type="evidence" value="ECO:0007669"/>
    <property type="project" value="UniProtKB-KW"/>
</dbReference>
<dbReference type="InterPro" id="IPR013087">
    <property type="entry name" value="Znf_C2H2_type"/>
</dbReference>
<evidence type="ECO:0000256" key="3">
    <source>
        <dbReference type="ARBA" id="ARBA00022771"/>
    </source>
</evidence>
<dbReference type="PROSITE" id="PS50157">
    <property type="entry name" value="ZINC_FINGER_C2H2_2"/>
    <property type="match status" value="1"/>
</dbReference>
<dbReference type="SMART" id="SM00349">
    <property type="entry name" value="KRAB"/>
    <property type="match status" value="1"/>
</dbReference>
<evidence type="ECO:0000256" key="4">
    <source>
        <dbReference type="ARBA" id="ARBA00022833"/>
    </source>
</evidence>
<dbReference type="Proteomes" id="UP000228934">
    <property type="component" value="Unassembled WGS sequence"/>
</dbReference>
<evidence type="ECO:0000259" key="8">
    <source>
        <dbReference type="PROSITE" id="PS50805"/>
    </source>
</evidence>
<name>A0A2G9R7L7_AQUCT</name>
<keyword evidence="3 5" id="KW-0863">Zinc-finger</keyword>
<evidence type="ECO:0000256" key="6">
    <source>
        <dbReference type="SAM" id="MobiDB-lite"/>
    </source>
</evidence>
<dbReference type="InterPro" id="IPR036051">
    <property type="entry name" value="KRAB_dom_sf"/>
</dbReference>
<evidence type="ECO:0000259" key="7">
    <source>
        <dbReference type="PROSITE" id="PS50157"/>
    </source>
</evidence>